<proteinExistence type="predicted"/>
<accession>A0A1D1VHX3</accession>
<name>A0A1D1VHX3_RAMVA</name>
<protein>
    <submittedName>
        <fullName evidence="2">Uncharacterized protein</fullName>
    </submittedName>
</protein>
<dbReference type="EMBL" id="BDGG01000007">
    <property type="protein sequence ID" value="GAV01210.1"/>
    <property type="molecule type" value="Genomic_DNA"/>
</dbReference>
<comment type="caution">
    <text evidence="2">The sequence shown here is derived from an EMBL/GenBank/DDBJ whole genome shotgun (WGS) entry which is preliminary data.</text>
</comment>
<evidence type="ECO:0000313" key="3">
    <source>
        <dbReference type="Proteomes" id="UP000186922"/>
    </source>
</evidence>
<feature type="region of interest" description="Disordered" evidence="1">
    <location>
        <begin position="1"/>
        <end position="40"/>
    </location>
</feature>
<sequence length="130" mass="14980">MHHLERLGRQRRGSKGPRERNSSRQGGMDHPDADPRREASLRKTYRRSLEQSKFFPLVCSSFPLVDGHSGQIYRSGSNFVEISLRPVTVLPYSYTVNDVRVLSDFISLLSVEDVNLSSIKNRLSFWKEQN</sequence>
<evidence type="ECO:0000256" key="1">
    <source>
        <dbReference type="SAM" id="MobiDB-lite"/>
    </source>
</evidence>
<feature type="compositionally biased region" description="Basic and acidic residues" evidence="1">
    <location>
        <begin position="16"/>
        <end position="40"/>
    </location>
</feature>
<dbReference type="Proteomes" id="UP000186922">
    <property type="component" value="Unassembled WGS sequence"/>
</dbReference>
<reference evidence="2 3" key="1">
    <citation type="journal article" date="2016" name="Nat. Commun.">
        <title>Extremotolerant tardigrade genome and improved radiotolerance of human cultured cells by tardigrade-unique protein.</title>
        <authorList>
            <person name="Hashimoto T."/>
            <person name="Horikawa D.D."/>
            <person name="Saito Y."/>
            <person name="Kuwahara H."/>
            <person name="Kozuka-Hata H."/>
            <person name="Shin-I T."/>
            <person name="Minakuchi Y."/>
            <person name="Ohishi K."/>
            <person name="Motoyama A."/>
            <person name="Aizu T."/>
            <person name="Enomoto A."/>
            <person name="Kondo K."/>
            <person name="Tanaka S."/>
            <person name="Hara Y."/>
            <person name="Koshikawa S."/>
            <person name="Sagara H."/>
            <person name="Miura T."/>
            <person name="Yokobori S."/>
            <person name="Miyagawa K."/>
            <person name="Suzuki Y."/>
            <person name="Kubo T."/>
            <person name="Oyama M."/>
            <person name="Kohara Y."/>
            <person name="Fujiyama A."/>
            <person name="Arakawa K."/>
            <person name="Katayama T."/>
            <person name="Toyoda A."/>
            <person name="Kunieda T."/>
        </authorList>
    </citation>
    <scope>NUCLEOTIDE SEQUENCE [LARGE SCALE GENOMIC DNA]</scope>
    <source>
        <strain evidence="2 3">YOKOZUNA-1</strain>
    </source>
</reference>
<organism evidence="2 3">
    <name type="scientific">Ramazzottius varieornatus</name>
    <name type="common">Water bear</name>
    <name type="synonym">Tardigrade</name>
    <dbReference type="NCBI Taxonomy" id="947166"/>
    <lineage>
        <taxon>Eukaryota</taxon>
        <taxon>Metazoa</taxon>
        <taxon>Ecdysozoa</taxon>
        <taxon>Tardigrada</taxon>
        <taxon>Eutardigrada</taxon>
        <taxon>Parachela</taxon>
        <taxon>Hypsibioidea</taxon>
        <taxon>Ramazzottiidae</taxon>
        <taxon>Ramazzottius</taxon>
    </lineage>
</organism>
<gene>
    <name evidence="2" type="primary">RvY_11954-1</name>
    <name evidence="2" type="synonym">RvY_11954.1</name>
    <name evidence="2" type="ORF">RvY_11954</name>
</gene>
<keyword evidence="3" id="KW-1185">Reference proteome</keyword>
<evidence type="ECO:0000313" key="2">
    <source>
        <dbReference type="EMBL" id="GAV01210.1"/>
    </source>
</evidence>
<dbReference type="AlphaFoldDB" id="A0A1D1VHX3"/>